<dbReference type="EMBL" id="JAEFBJ010000005">
    <property type="protein sequence ID" value="KAG7612483.1"/>
    <property type="molecule type" value="Genomic_DNA"/>
</dbReference>
<proteinExistence type="predicted"/>
<protein>
    <submittedName>
        <fullName evidence="1">Uncharacterized protein</fullName>
    </submittedName>
</protein>
<accession>A0A8T2DQC0</accession>
<comment type="caution">
    <text evidence="1">The sequence shown here is derived from an EMBL/GenBank/DDBJ whole genome shotgun (WGS) entry which is preliminary data.</text>
</comment>
<keyword evidence="2" id="KW-1185">Reference proteome</keyword>
<sequence>MFGDRFMAACLHRDVSVPPPFCLYFLMYKTEPSIDASLHCGSYKFK</sequence>
<organism evidence="1 2">
    <name type="scientific">Arabidopsis suecica</name>
    <name type="common">Swedish thale-cress</name>
    <name type="synonym">Cardaminopsis suecica</name>
    <dbReference type="NCBI Taxonomy" id="45249"/>
    <lineage>
        <taxon>Eukaryota</taxon>
        <taxon>Viridiplantae</taxon>
        <taxon>Streptophyta</taxon>
        <taxon>Embryophyta</taxon>
        <taxon>Tracheophyta</taxon>
        <taxon>Spermatophyta</taxon>
        <taxon>Magnoliopsida</taxon>
        <taxon>eudicotyledons</taxon>
        <taxon>Gunneridae</taxon>
        <taxon>Pentapetalae</taxon>
        <taxon>rosids</taxon>
        <taxon>malvids</taxon>
        <taxon>Brassicales</taxon>
        <taxon>Brassicaceae</taxon>
        <taxon>Camelineae</taxon>
        <taxon>Arabidopsis</taxon>
    </lineage>
</organism>
<evidence type="ECO:0000313" key="2">
    <source>
        <dbReference type="Proteomes" id="UP000694251"/>
    </source>
</evidence>
<name>A0A8T2DQC0_ARASU</name>
<evidence type="ECO:0000313" key="1">
    <source>
        <dbReference type="EMBL" id="KAG7612483.1"/>
    </source>
</evidence>
<reference evidence="1 2" key="1">
    <citation type="submission" date="2020-12" db="EMBL/GenBank/DDBJ databases">
        <title>Concerted genomic and epigenomic changes stabilize Arabidopsis allopolyploids.</title>
        <authorList>
            <person name="Chen Z."/>
        </authorList>
    </citation>
    <scope>NUCLEOTIDE SEQUENCE [LARGE SCALE GENOMIC DNA]</scope>
    <source>
        <strain evidence="1">As9502</strain>
        <tissue evidence="1">Leaf</tissue>
    </source>
</reference>
<dbReference type="Proteomes" id="UP000694251">
    <property type="component" value="Chromosome 5"/>
</dbReference>
<gene>
    <name evidence="1" type="ORF">ISN44_As05g044940</name>
</gene>
<dbReference type="AlphaFoldDB" id="A0A8T2DQC0"/>